<geneLocation type="plasmid" evidence="2">
    <name>unnamed1</name>
</geneLocation>
<dbReference type="OrthoDB" id="7594920at2"/>
<name>A0A494TD24_SPHPE</name>
<accession>A0A494TD24</accession>
<organism evidence="2 3">
    <name type="scientific">Sphingomonas paeninsulae</name>
    <dbReference type="NCBI Taxonomy" id="2319844"/>
    <lineage>
        <taxon>Bacteria</taxon>
        <taxon>Pseudomonadati</taxon>
        <taxon>Pseudomonadota</taxon>
        <taxon>Alphaproteobacteria</taxon>
        <taxon>Sphingomonadales</taxon>
        <taxon>Sphingomonadaceae</taxon>
        <taxon>Sphingomonas</taxon>
    </lineage>
</organism>
<dbReference type="InterPro" id="IPR000835">
    <property type="entry name" value="HTH_MarR-typ"/>
</dbReference>
<dbReference type="AlphaFoldDB" id="A0A494TD24"/>
<dbReference type="SUPFAM" id="SSF46785">
    <property type="entry name" value="Winged helix' DNA-binding domain"/>
    <property type="match status" value="1"/>
</dbReference>
<proteinExistence type="predicted"/>
<keyword evidence="3" id="KW-1185">Reference proteome</keyword>
<dbReference type="Pfam" id="PF13463">
    <property type="entry name" value="HTH_27"/>
    <property type="match status" value="1"/>
</dbReference>
<dbReference type="GO" id="GO:0003700">
    <property type="term" value="F:DNA-binding transcription factor activity"/>
    <property type="evidence" value="ECO:0007669"/>
    <property type="project" value="InterPro"/>
</dbReference>
<dbReference type="Gene3D" id="1.10.10.10">
    <property type="entry name" value="Winged helix-like DNA-binding domain superfamily/Winged helix DNA-binding domain"/>
    <property type="match status" value="1"/>
</dbReference>
<dbReference type="EMBL" id="CP032828">
    <property type="protein sequence ID" value="AYJ85202.1"/>
    <property type="molecule type" value="Genomic_DNA"/>
</dbReference>
<reference evidence="2 3" key="1">
    <citation type="submission" date="2018-09" db="EMBL/GenBank/DDBJ databases">
        <title>Sphingomonas peninsula sp. nov., isolated from fildes peninsula, Antarctic soil.</title>
        <authorList>
            <person name="Yingchao G."/>
        </authorList>
    </citation>
    <scope>NUCLEOTIDE SEQUENCE [LARGE SCALE GENOMIC DNA]</scope>
    <source>
        <strain evidence="2 3">YZ-8</strain>
        <plasmid evidence="2 3">unnamed1</plasmid>
    </source>
</reference>
<protein>
    <submittedName>
        <fullName evidence="2">MarR family transcriptional regulator</fullName>
    </submittedName>
</protein>
<dbReference type="InterPro" id="IPR036390">
    <property type="entry name" value="WH_DNA-bd_sf"/>
</dbReference>
<evidence type="ECO:0000259" key="1">
    <source>
        <dbReference type="Pfam" id="PF13463"/>
    </source>
</evidence>
<evidence type="ECO:0000313" key="3">
    <source>
        <dbReference type="Proteomes" id="UP000276254"/>
    </source>
</evidence>
<feature type="domain" description="HTH marR-type" evidence="1">
    <location>
        <begin position="100"/>
        <end position="142"/>
    </location>
</feature>
<gene>
    <name evidence="2" type="ORF">D3Y57_04025</name>
</gene>
<dbReference type="KEGG" id="spha:D3Y57_04025"/>
<dbReference type="InterPro" id="IPR036388">
    <property type="entry name" value="WH-like_DNA-bd_sf"/>
</dbReference>
<keyword evidence="2" id="KW-0614">Plasmid</keyword>
<dbReference type="Proteomes" id="UP000276254">
    <property type="component" value="Plasmid unnamed1"/>
</dbReference>
<sequence length="172" mass="19426">MVLNTLASLPSDNHNLHARLRSIAREILDLPTDAEQAPLQKAYSEVIIDTMSLPRAMVNERRARSRFLGSDLFGEPAWDILLDLYIADGEQRDISVSSACIASNVPDTTAQRCLKYLVEEGVILRTADPHDLRRVFVSLTDETKSKMDAYFQTVQPRRAPEQISVRNTWKGE</sequence>
<evidence type="ECO:0000313" key="2">
    <source>
        <dbReference type="EMBL" id="AYJ85202.1"/>
    </source>
</evidence>